<evidence type="ECO:0000259" key="4">
    <source>
        <dbReference type="SMART" id="SM00829"/>
    </source>
</evidence>
<name>A0A4U0TU21_9PEZI</name>
<evidence type="ECO:0000313" key="6">
    <source>
        <dbReference type="Proteomes" id="UP000308549"/>
    </source>
</evidence>
<dbReference type="Gene3D" id="3.90.180.10">
    <property type="entry name" value="Medium-chain alcohol dehydrogenases, catalytic domain"/>
    <property type="match status" value="1"/>
</dbReference>
<dbReference type="OrthoDB" id="3233595at2759"/>
<evidence type="ECO:0000256" key="1">
    <source>
        <dbReference type="ARBA" id="ARBA00008072"/>
    </source>
</evidence>
<evidence type="ECO:0000256" key="2">
    <source>
        <dbReference type="ARBA" id="ARBA00011245"/>
    </source>
</evidence>
<dbReference type="SUPFAM" id="SSF51735">
    <property type="entry name" value="NAD(P)-binding Rossmann-fold domains"/>
    <property type="match status" value="1"/>
</dbReference>
<dbReference type="AlphaFoldDB" id="A0A4U0TU21"/>
<dbReference type="Proteomes" id="UP000308549">
    <property type="component" value="Unassembled WGS sequence"/>
</dbReference>
<feature type="domain" description="Enoyl reductase (ER)" evidence="4">
    <location>
        <begin position="9"/>
        <end position="330"/>
    </location>
</feature>
<organism evidence="5 6">
    <name type="scientific">Salinomyces thailandicus</name>
    <dbReference type="NCBI Taxonomy" id="706561"/>
    <lineage>
        <taxon>Eukaryota</taxon>
        <taxon>Fungi</taxon>
        <taxon>Dikarya</taxon>
        <taxon>Ascomycota</taxon>
        <taxon>Pezizomycotina</taxon>
        <taxon>Dothideomycetes</taxon>
        <taxon>Dothideomycetidae</taxon>
        <taxon>Mycosphaerellales</taxon>
        <taxon>Teratosphaeriaceae</taxon>
        <taxon>Salinomyces</taxon>
    </lineage>
</organism>
<gene>
    <name evidence="5" type="ORF">B0A50_06333</name>
</gene>
<evidence type="ECO:0000256" key="3">
    <source>
        <dbReference type="ARBA" id="ARBA00023002"/>
    </source>
</evidence>
<comment type="subunit">
    <text evidence="2">Monomer.</text>
</comment>
<dbReference type="PANTHER" id="PTHR45348">
    <property type="entry name" value="HYPOTHETICAL OXIDOREDUCTASE (EUROFUNG)"/>
    <property type="match status" value="1"/>
</dbReference>
<sequence length="344" mass="37054">MKEAVVAKGPKVQIIDSPIPQPGPNQIVTKVVYSGSNPKDWKRPEVFSPDKPPINQGDDISGIVHAVGPNVSEFKPGDRIAAFHEMMTPGGSYAEYALSWNHTTFPLPPSTTFSEGAALPLAAMTSAVGLYARLGLPPPWLPCPETTKIPLVIYGASSAVGSYAIQFAQRSNIHPLICIAGRAQDHVKTLISPEKGDIIIDYRQDASSIAAGIRSGVPPNQPLLHAFDAVSEKGSYQNICEVLDSEHGKLTLVLPGRKYEEVPPGVEKTTTTVGDVHGKLKDFGFVFFRYISKGLEEGWFKPHPQEVVPGGLEGVEEGLRNLKEGRASAVKYVFRIADTPGLGQ</sequence>
<dbReference type="Pfam" id="PF08240">
    <property type="entry name" value="ADH_N"/>
    <property type="match status" value="1"/>
</dbReference>
<dbReference type="InterPro" id="IPR020843">
    <property type="entry name" value="ER"/>
</dbReference>
<protein>
    <recommendedName>
        <fullName evidence="4">Enoyl reductase (ER) domain-containing protein</fullName>
    </recommendedName>
</protein>
<dbReference type="InterPro" id="IPR047122">
    <property type="entry name" value="Trans-enoyl_RdTase-like"/>
</dbReference>
<dbReference type="SMART" id="SM00829">
    <property type="entry name" value="PKS_ER"/>
    <property type="match status" value="1"/>
</dbReference>
<dbReference type="Gene3D" id="3.40.50.720">
    <property type="entry name" value="NAD(P)-binding Rossmann-like Domain"/>
    <property type="match status" value="1"/>
</dbReference>
<dbReference type="SUPFAM" id="SSF50129">
    <property type="entry name" value="GroES-like"/>
    <property type="match status" value="1"/>
</dbReference>
<dbReference type="PANTHER" id="PTHR45348:SF5">
    <property type="entry name" value="OXIDOREDUCTASE, PUTATIVE (AFU_ORTHOLOGUE AFUA_8G01420)-RELATED"/>
    <property type="match status" value="1"/>
</dbReference>
<dbReference type="GO" id="GO:0016651">
    <property type="term" value="F:oxidoreductase activity, acting on NAD(P)H"/>
    <property type="evidence" value="ECO:0007669"/>
    <property type="project" value="InterPro"/>
</dbReference>
<keyword evidence="6" id="KW-1185">Reference proteome</keyword>
<comment type="caution">
    <text evidence="5">The sequence shown here is derived from an EMBL/GenBank/DDBJ whole genome shotgun (WGS) entry which is preliminary data.</text>
</comment>
<accession>A0A4U0TU21</accession>
<dbReference type="InterPro" id="IPR036291">
    <property type="entry name" value="NAD(P)-bd_dom_sf"/>
</dbReference>
<dbReference type="EMBL" id="NAJL01000035">
    <property type="protein sequence ID" value="TKA25466.1"/>
    <property type="molecule type" value="Genomic_DNA"/>
</dbReference>
<dbReference type="InterPro" id="IPR013154">
    <property type="entry name" value="ADH-like_N"/>
</dbReference>
<keyword evidence="3" id="KW-0560">Oxidoreductase</keyword>
<dbReference type="InterPro" id="IPR011032">
    <property type="entry name" value="GroES-like_sf"/>
</dbReference>
<reference evidence="5 6" key="1">
    <citation type="submission" date="2017-03" db="EMBL/GenBank/DDBJ databases">
        <title>Genomes of endolithic fungi from Antarctica.</title>
        <authorList>
            <person name="Coleine C."/>
            <person name="Masonjones S."/>
            <person name="Stajich J.E."/>
        </authorList>
    </citation>
    <scope>NUCLEOTIDE SEQUENCE [LARGE SCALE GENOMIC DNA]</scope>
    <source>
        <strain evidence="5 6">CCFEE 6315</strain>
    </source>
</reference>
<evidence type="ECO:0000313" key="5">
    <source>
        <dbReference type="EMBL" id="TKA25466.1"/>
    </source>
</evidence>
<proteinExistence type="inferred from homology"/>
<dbReference type="CDD" id="cd08249">
    <property type="entry name" value="enoyl_reductase_like"/>
    <property type="match status" value="1"/>
</dbReference>
<comment type="similarity">
    <text evidence="1">Belongs to the zinc-containing alcohol dehydrogenase family.</text>
</comment>